<keyword evidence="6" id="KW-0539">Nucleus</keyword>
<keyword evidence="2" id="KW-0479">Metal-binding</keyword>
<dbReference type="PROSITE" id="PS00028">
    <property type="entry name" value="ZINC_FINGER_C2H2_1"/>
    <property type="match status" value="4"/>
</dbReference>
<evidence type="ECO:0000256" key="6">
    <source>
        <dbReference type="ARBA" id="ARBA00023242"/>
    </source>
</evidence>
<feature type="domain" description="C2H2-type" evidence="8">
    <location>
        <begin position="266"/>
        <end position="293"/>
    </location>
</feature>
<dbReference type="GO" id="GO:0005634">
    <property type="term" value="C:nucleus"/>
    <property type="evidence" value="ECO:0007669"/>
    <property type="project" value="UniProtKB-SubCell"/>
</dbReference>
<name>A0A9N9QRM2_9CUCU</name>
<dbReference type="GO" id="GO:0008270">
    <property type="term" value="F:zinc ion binding"/>
    <property type="evidence" value="ECO:0007669"/>
    <property type="project" value="UniProtKB-KW"/>
</dbReference>
<dbReference type="OrthoDB" id="3437960at2759"/>
<dbReference type="PANTHER" id="PTHR16515">
    <property type="entry name" value="PR DOMAIN ZINC FINGER PROTEIN"/>
    <property type="match status" value="1"/>
</dbReference>
<dbReference type="Pfam" id="PF12874">
    <property type="entry name" value="zf-met"/>
    <property type="match status" value="1"/>
</dbReference>
<evidence type="ECO:0000256" key="3">
    <source>
        <dbReference type="ARBA" id="ARBA00022737"/>
    </source>
</evidence>
<dbReference type="PROSITE" id="PS50157">
    <property type="entry name" value="ZINC_FINGER_C2H2_2"/>
    <property type="match status" value="4"/>
</dbReference>
<dbReference type="GO" id="GO:0010468">
    <property type="term" value="P:regulation of gene expression"/>
    <property type="evidence" value="ECO:0007669"/>
    <property type="project" value="TreeGrafter"/>
</dbReference>
<comment type="subcellular location">
    <subcellularLocation>
        <location evidence="1">Nucleus</location>
    </subcellularLocation>
</comment>
<keyword evidence="5" id="KW-0862">Zinc</keyword>
<keyword evidence="3" id="KW-0677">Repeat</keyword>
<accession>A0A9N9QRM2</accession>
<reference evidence="9" key="1">
    <citation type="submission" date="2022-01" db="EMBL/GenBank/DDBJ databases">
        <authorList>
            <person name="King R."/>
        </authorList>
    </citation>
    <scope>NUCLEOTIDE SEQUENCE</scope>
</reference>
<evidence type="ECO:0000256" key="5">
    <source>
        <dbReference type="ARBA" id="ARBA00022833"/>
    </source>
</evidence>
<keyword evidence="10" id="KW-1185">Reference proteome</keyword>
<protein>
    <recommendedName>
        <fullName evidence="8">C2H2-type domain-containing protein</fullName>
    </recommendedName>
</protein>
<dbReference type="Pfam" id="PF13894">
    <property type="entry name" value="zf-C2H2_4"/>
    <property type="match status" value="1"/>
</dbReference>
<dbReference type="InterPro" id="IPR013087">
    <property type="entry name" value="Znf_C2H2_type"/>
</dbReference>
<organism evidence="9 10">
    <name type="scientific">Ceutorhynchus assimilis</name>
    <name type="common">cabbage seed weevil</name>
    <dbReference type="NCBI Taxonomy" id="467358"/>
    <lineage>
        <taxon>Eukaryota</taxon>
        <taxon>Metazoa</taxon>
        <taxon>Ecdysozoa</taxon>
        <taxon>Arthropoda</taxon>
        <taxon>Hexapoda</taxon>
        <taxon>Insecta</taxon>
        <taxon>Pterygota</taxon>
        <taxon>Neoptera</taxon>
        <taxon>Endopterygota</taxon>
        <taxon>Coleoptera</taxon>
        <taxon>Polyphaga</taxon>
        <taxon>Cucujiformia</taxon>
        <taxon>Curculionidae</taxon>
        <taxon>Ceutorhynchinae</taxon>
        <taxon>Ceutorhynchus</taxon>
    </lineage>
</organism>
<dbReference type="Pfam" id="PF00096">
    <property type="entry name" value="zf-C2H2"/>
    <property type="match status" value="1"/>
</dbReference>
<dbReference type="EMBL" id="OU892284">
    <property type="protein sequence ID" value="CAG9772273.1"/>
    <property type="molecule type" value="Genomic_DNA"/>
</dbReference>
<dbReference type="AlphaFoldDB" id="A0A9N9QRM2"/>
<dbReference type="InterPro" id="IPR050331">
    <property type="entry name" value="Zinc_finger"/>
</dbReference>
<feature type="domain" description="C2H2-type" evidence="8">
    <location>
        <begin position="199"/>
        <end position="228"/>
    </location>
</feature>
<proteinExistence type="predicted"/>
<gene>
    <name evidence="9" type="ORF">CEUTPL_LOCUS12691</name>
</gene>
<evidence type="ECO:0000256" key="2">
    <source>
        <dbReference type="ARBA" id="ARBA00022723"/>
    </source>
</evidence>
<keyword evidence="4 7" id="KW-0863">Zinc-finger</keyword>
<dbReference type="SMART" id="SM00355">
    <property type="entry name" value="ZnF_C2H2"/>
    <property type="match status" value="4"/>
</dbReference>
<dbReference type="Proteomes" id="UP001152799">
    <property type="component" value="Chromosome 8"/>
</dbReference>
<evidence type="ECO:0000259" key="8">
    <source>
        <dbReference type="PROSITE" id="PS50157"/>
    </source>
</evidence>
<evidence type="ECO:0000256" key="4">
    <source>
        <dbReference type="ARBA" id="ARBA00022771"/>
    </source>
</evidence>
<evidence type="ECO:0000313" key="9">
    <source>
        <dbReference type="EMBL" id="CAG9772273.1"/>
    </source>
</evidence>
<feature type="domain" description="C2H2-type" evidence="8">
    <location>
        <begin position="295"/>
        <end position="322"/>
    </location>
</feature>
<evidence type="ECO:0000256" key="7">
    <source>
        <dbReference type="PROSITE-ProRule" id="PRU00042"/>
    </source>
</evidence>
<feature type="domain" description="C2H2-type" evidence="8">
    <location>
        <begin position="238"/>
        <end position="265"/>
    </location>
</feature>
<evidence type="ECO:0000256" key="1">
    <source>
        <dbReference type="ARBA" id="ARBA00004123"/>
    </source>
</evidence>
<sequence>MDLPSDLQRWIQLACREFGVEKIQQVMQPEYYKENPTEFVELRALKSYSQINEEFGSSYRSYPLPLDSSDLLPVGTISCVRPIAQYCNQAVSGTSYKLQANPYSYEKRLQAQSNHQYVPGDAAMNDRPINQHCDLNTSQIVRSSSNISQTVSSQSIHGGTYNQVSEGPLLTENSMLRVPVPGNSCATMSVVQNSTRTRHYCPFCKKEFPQRRALIEHNSTFSHQNNVEKSAGAPGSSSHCKICDRIFTSRGYLIQHINAHHSNKAFKCRKCGKRFFTKEDLDTHAEKHYDSKKRLMCQYCPKTFNYTSDLSRHQSLHTGRGLLKCSCGKLFVRRDHMARHALHCLGK</sequence>
<dbReference type="PANTHER" id="PTHR16515:SF66">
    <property type="entry name" value="C2H2-TYPE DOMAIN-CONTAINING PROTEIN"/>
    <property type="match status" value="1"/>
</dbReference>
<evidence type="ECO:0000313" key="10">
    <source>
        <dbReference type="Proteomes" id="UP001152799"/>
    </source>
</evidence>
<dbReference type="InterPro" id="IPR036236">
    <property type="entry name" value="Znf_C2H2_sf"/>
</dbReference>
<dbReference type="SUPFAM" id="SSF57667">
    <property type="entry name" value="beta-beta-alpha zinc fingers"/>
    <property type="match status" value="2"/>
</dbReference>
<dbReference type="Gene3D" id="3.30.160.60">
    <property type="entry name" value="Classic Zinc Finger"/>
    <property type="match status" value="2"/>
</dbReference>